<gene>
    <name evidence="1" type="ORF">F913_01228</name>
</gene>
<organism evidence="1 2">
    <name type="scientific">Acinetobacter baumannii NIPH 80</name>
    <dbReference type="NCBI Taxonomy" id="1217629"/>
    <lineage>
        <taxon>Bacteria</taxon>
        <taxon>Pseudomonadati</taxon>
        <taxon>Pseudomonadota</taxon>
        <taxon>Gammaproteobacteria</taxon>
        <taxon>Moraxellales</taxon>
        <taxon>Moraxellaceae</taxon>
        <taxon>Acinetobacter</taxon>
        <taxon>Acinetobacter calcoaceticus/baumannii complex</taxon>
    </lineage>
</organism>
<reference evidence="1 2" key="1">
    <citation type="submission" date="2013-02" db="EMBL/GenBank/DDBJ databases">
        <title>The Genome Sequence of Acinetobacter baumannii NIPH 80.</title>
        <authorList>
            <consortium name="The Broad Institute Genome Sequencing Platform"/>
            <consortium name="The Broad Institute Genome Sequencing Center for Infectious Disease"/>
            <person name="Cerqueira G."/>
            <person name="Feldgarden M."/>
            <person name="Courvalin P."/>
            <person name="Perichon B."/>
            <person name="Grillot-Courvalin C."/>
            <person name="Clermont D."/>
            <person name="Rocha E."/>
            <person name="Yoon E.-J."/>
            <person name="Nemec A."/>
            <person name="Walker B."/>
            <person name="Young S.K."/>
            <person name="Zeng Q."/>
            <person name="Gargeya S."/>
            <person name="Fitzgerald M."/>
            <person name="Haas B."/>
            <person name="Abouelleil A."/>
            <person name="Alvarado L."/>
            <person name="Arachchi H.M."/>
            <person name="Berlin A.M."/>
            <person name="Chapman S.B."/>
            <person name="Dewar J."/>
            <person name="Goldberg J."/>
            <person name="Griggs A."/>
            <person name="Gujja S."/>
            <person name="Hansen M."/>
            <person name="Howarth C."/>
            <person name="Imamovic A."/>
            <person name="Larimer J."/>
            <person name="McCowan C."/>
            <person name="Murphy C."/>
            <person name="Neiman D."/>
            <person name="Pearson M."/>
            <person name="Priest M."/>
            <person name="Roberts A."/>
            <person name="Saif S."/>
            <person name="Shea T."/>
            <person name="Sisk P."/>
            <person name="Sykes S."/>
            <person name="Wortman J."/>
            <person name="Nusbaum C."/>
            <person name="Birren B."/>
        </authorList>
    </citation>
    <scope>NUCLEOTIDE SEQUENCE [LARGE SCALE GENOMIC DNA]</scope>
    <source>
        <strain evidence="1 2">NIPH 80</strain>
    </source>
</reference>
<dbReference type="AlphaFoldDB" id="N9L6R1"/>
<sequence>MITIDQDKAKSIDHLKLKTLSKRQFSLYLYDHGLYNQVMTAINANPRFKIEFDTVADIERLSPTVSAMTQLLGWTDEQVDAMWIEALTL</sequence>
<dbReference type="HOGENOM" id="CLU_2447877_0_0_6"/>
<accession>N9L6R1</accession>
<protein>
    <submittedName>
        <fullName evidence="1">Uncharacterized protein</fullName>
    </submittedName>
</protein>
<dbReference type="RefSeq" id="WP_005138102.1">
    <property type="nucleotide sequence ID" value="NZ_KB849947.1"/>
</dbReference>
<dbReference type="Proteomes" id="UP000013021">
    <property type="component" value="Unassembled WGS sequence"/>
</dbReference>
<evidence type="ECO:0000313" key="1">
    <source>
        <dbReference type="EMBL" id="ENW73844.1"/>
    </source>
</evidence>
<name>N9L6R1_ACIBA</name>
<proteinExistence type="predicted"/>
<evidence type="ECO:0000313" key="2">
    <source>
        <dbReference type="Proteomes" id="UP000013021"/>
    </source>
</evidence>
<dbReference type="EMBL" id="APRE01000026">
    <property type="protein sequence ID" value="ENW73844.1"/>
    <property type="molecule type" value="Genomic_DNA"/>
</dbReference>
<dbReference type="PATRIC" id="fig|1217629.3.peg.1178"/>
<comment type="caution">
    <text evidence="1">The sequence shown here is derived from an EMBL/GenBank/DDBJ whole genome shotgun (WGS) entry which is preliminary data.</text>
</comment>